<feature type="domain" description="Aldehyde ferredoxin oxidoreductase N-terminal" evidence="9">
    <location>
        <begin position="4"/>
        <end position="207"/>
    </location>
</feature>
<dbReference type="SMART" id="SM00790">
    <property type="entry name" value="AFOR_N"/>
    <property type="match status" value="1"/>
</dbReference>
<proteinExistence type="inferred from homology"/>
<dbReference type="SUPFAM" id="SSF48310">
    <property type="entry name" value="Aldehyde ferredoxin oxidoreductase, C-terminal domains"/>
    <property type="match status" value="1"/>
</dbReference>
<keyword evidence="7" id="KW-0411">Iron-sulfur</keyword>
<dbReference type="PANTHER" id="PTHR30038">
    <property type="entry name" value="ALDEHYDE FERREDOXIN OXIDOREDUCTASE"/>
    <property type="match status" value="1"/>
</dbReference>
<dbReference type="GO" id="GO:0009055">
    <property type="term" value="F:electron transfer activity"/>
    <property type="evidence" value="ECO:0007669"/>
    <property type="project" value="InterPro"/>
</dbReference>
<evidence type="ECO:0000256" key="3">
    <source>
        <dbReference type="ARBA" id="ARBA00022485"/>
    </source>
</evidence>
<dbReference type="InterPro" id="IPR036021">
    <property type="entry name" value="Tungsten_al_ferr_oxy-like_C"/>
</dbReference>
<evidence type="ECO:0000259" key="9">
    <source>
        <dbReference type="SMART" id="SM00790"/>
    </source>
</evidence>
<evidence type="ECO:0000256" key="5">
    <source>
        <dbReference type="ARBA" id="ARBA00023002"/>
    </source>
</evidence>
<dbReference type="Gene3D" id="1.10.569.10">
    <property type="entry name" value="Aldehyde Ferredoxin Oxidoreductase Protein, subunit A, domain 2"/>
    <property type="match status" value="1"/>
</dbReference>
<dbReference type="STRING" id="370438.PTH_2409"/>
<keyword evidence="3" id="KW-0004">4Fe-4S</keyword>
<dbReference type="Gene3D" id="3.60.9.10">
    <property type="entry name" value="Aldehyde ferredoxin oxidoreductase, N-terminal domain"/>
    <property type="match status" value="1"/>
</dbReference>
<gene>
    <name evidence="10" type="ordered locus">PTH_2409</name>
</gene>
<protein>
    <submittedName>
        <fullName evidence="10">Aldehyde:ferredoxin oxidoreductase</fullName>
    </submittedName>
</protein>
<evidence type="ECO:0000256" key="2">
    <source>
        <dbReference type="ARBA" id="ARBA00011032"/>
    </source>
</evidence>
<dbReference type="InterPro" id="IPR013984">
    <property type="entry name" value="Ald_Fedxn_OxRdtase_dom2"/>
</dbReference>
<dbReference type="Proteomes" id="UP000006556">
    <property type="component" value="Chromosome"/>
</dbReference>
<dbReference type="InterPro" id="IPR013983">
    <property type="entry name" value="Ald_Fedxn_OxRdtase_N"/>
</dbReference>
<dbReference type="GO" id="GO:0051539">
    <property type="term" value="F:4 iron, 4 sulfur cluster binding"/>
    <property type="evidence" value="ECO:0007669"/>
    <property type="project" value="UniProtKB-KW"/>
</dbReference>
<dbReference type="Gene3D" id="1.10.599.10">
    <property type="entry name" value="Aldehyde Ferredoxin Oxidoreductase Protein, subunit A, domain 3"/>
    <property type="match status" value="1"/>
</dbReference>
<dbReference type="SUPFAM" id="SSF56228">
    <property type="entry name" value="Aldehyde ferredoxin oxidoreductase, N-terminal domain"/>
    <property type="match status" value="1"/>
</dbReference>
<evidence type="ECO:0000256" key="7">
    <source>
        <dbReference type="ARBA" id="ARBA00023014"/>
    </source>
</evidence>
<dbReference type="InterPro" id="IPR036503">
    <property type="entry name" value="Ald_Fedxn_OxRdtase_N_sf"/>
</dbReference>
<keyword evidence="5" id="KW-0560">Oxidoreductase</keyword>
<comment type="cofactor">
    <cofactor evidence="8">
        <name>tungstopterin</name>
        <dbReference type="ChEBI" id="CHEBI:30402"/>
    </cofactor>
</comment>
<dbReference type="KEGG" id="pth:PTH_2409"/>
<name>A5CZI7_PELTS</name>
<dbReference type="Pfam" id="PF01314">
    <property type="entry name" value="AFOR_C"/>
    <property type="match status" value="1"/>
</dbReference>
<evidence type="ECO:0000256" key="6">
    <source>
        <dbReference type="ARBA" id="ARBA00023004"/>
    </source>
</evidence>
<dbReference type="eggNOG" id="COG2414">
    <property type="taxonomic scope" value="Bacteria"/>
</dbReference>
<keyword evidence="6" id="KW-0408">Iron</keyword>
<comment type="cofactor">
    <cofactor evidence="1">
        <name>[4Fe-4S] cluster</name>
        <dbReference type="ChEBI" id="CHEBI:49883"/>
    </cofactor>
</comment>
<dbReference type="InterPro" id="IPR001203">
    <property type="entry name" value="OxRdtase_Ald_Fedxn_C"/>
</dbReference>
<evidence type="ECO:0000313" key="11">
    <source>
        <dbReference type="Proteomes" id="UP000006556"/>
    </source>
</evidence>
<evidence type="ECO:0000256" key="4">
    <source>
        <dbReference type="ARBA" id="ARBA00022723"/>
    </source>
</evidence>
<evidence type="ECO:0000256" key="8">
    <source>
        <dbReference type="ARBA" id="ARBA00049934"/>
    </source>
</evidence>
<evidence type="ECO:0000256" key="1">
    <source>
        <dbReference type="ARBA" id="ARBA00001966"/>
    </source>
</evidence>
<sequence>MYGYMGKMVFVNLSKNEIKIKDIPENWLKDFIGGPGLGARILYEYMPAKADVFGPESMIGFIAGPFNNTGVPLGGRYTVVSKSPVYNGWNDANSGGYFGPTLKKAGFDAVFVNGIADKPVYIWIDNGKVEIREASKYWGMTSNAFERELIKDLGDNRIKAAFIGPGGEKKSYMAAVMNDGHRAAGRGGSGAVMGSKKLKAIVCRGNQKVEIADKEGILKLNKEIFKFLKSHPMIPLMKKFGTTGGFIPSLLSGDAGVKNFAISLEESGLTVEDFKEVGAELLNEKFKVDDFGCSACPVRCGAFFDVEHEKYPMKHVSRPEYETIGWFTSSILNTDPVIMIKCNELCNEYGMDTISVGGTVGWVLECFNEGLLTKDQLDGIEPYWGNGDAVVALTEKICKMEGCGEILGYGSQWAANHFGVGHDYLLVSSGIEMAQHDPRRAPGYIRTYQLDPSIGRHPKGGLAKANDRMTWEEKYNFRVTGFQDVSEIANTEYINNSGLCIFSIRMFPEGSIYKFLELVTGIHYSRKDIREMGIRSFTMRHAFNIREGLRRKDFTVTNRMIGKPPMKAGPLKGITLDEVRLGDNLYNALGYNVDGVPSLDMLELVGGLECVIKDLYPSKK</sequence>
<organism evidence="10 11">
    <name type="scientific">Pelotomaculum thermopropionicum (strain DSM 13744 / JCM 10971 / SI)</name>
    <dbReference type="NCBI Taxonomy" id="370438"/>
    <lineage>
        <taxon>Bacteria</taxon>
        <taxon>Bacillati</taxon>
        <taxon>Bacillota</taxon>
        <taxon>Clostridia</taxon>
        <taxon>Eubacteriales</taxon>
        <taxon>Desulfotomaculaceae</taxon>
        <taxon>Pelotomaculum</taxon>
    </lineage>
</organism>
<dbReference type="AlphaFoldDB" id="A5CZI7"/>
<dbReference type="PANTHER" id="PTHR30038:SF0">
    <property type="entry name" value="TUNGSTEN-CONTAINING ALDEHYDE FERREDOXIN OXIDOREDUCTASE"/>
    <property type="match status" value="1"/>
</dbReference>
<dbReference type="Pfam" id="PF02730">
    <property type="entry name" value="AFOR_N"/>
    <property type="match status" value="1"/>
</dbReference>
<reference evidence="11" key="1">
    <citation type="journal article" date="2008" name="Genome Res.">
        <title>The genome of Pelotomaculum thermopropionicum reveals niche-associated evolution in anaerobic microbiota.</title>
        <authorList>
            <person name="Kosaka T."/>
            <person name="Kato S."/>
            <person name="Shimoyama T."/>
            <person name="Ishii S."/>
            <person name="Abe T."/>
            <person name="Watanabe K."/>
        </authorList>
    </citation>
    <scope>NUCLEOTIDE SEQUENCE [LARGE SCALE GENOMIC DNA]</scope>
    <source>
        <strain evidence="11">DSM 13744 / JCM 10971 / SI</strain>
    </source>
</reference>
<dbReference type="EMBL" id="AP009389">
    <property type="protein sequence ID" value="BAF60590.1"/>
    <property type="molecule type" value="Genomic_DNA"/>
</dbReference>
<dbReference type="GO" id="GO:0046872">
    <property type="term" value="F:metal ion binding"/>
    <property type="evidence" value="ECO:0007669"/>
    <property type="project" value="UniProtKB-KW"/>
</dbReference>
<keyword evidence="4" id="KW-0479">Metal-binding</keyword>
<dbReference type="GO" id="GO:0016625">
    <property type="term" value="F:oxidoreductase activity, acting on the aldehyde or oxo group of donors, iron-sulfur protein as acceptor"/>
    <property type="evidence" value="ECO:0007669"/>
    <property type="project" value="InterPro"/>
</dbReference>
<accession>A5CZI7</accession>
<keyword evidence="11" id="KW-1185">Reference proteome</keyword>
<dbReference type="HOGENOM" id="CLU_020364_1_0_9"/>
<comment type="similarity">
    <text evidence="2">Belongs to the AOR/FOR family.</text>
</comment>
<evidence type="ECO:0000313" key="10">
    <source>
        <dbReference type="EMBL" id="BAF60590.1"/>
    </source>
</evidence>
<dbReference type="InterPro" id="IPR013985">
    <property type="entry name" value="Ald_Fedxn_OxRdtase_dom3"/>
</dbReference>
<dbReference type="InterPro" id="IPR051919">
    <property type="entry name" value="W-dependent_AOR"/>
</dbReference>